<protein>
    <submittedName>
        <fullName evidence="5">AraC-like DNA-binding protein</fullName>
    </submittedName>
</protein>
<keyword evidence="2" id="KW-0238">DNA-binding</keyword>
<feature type="domain" description="HTH araC/xylS-type" evidence="4">
    <location>
        <begin position="188"/>
        <end position="286"/>
    </location>
</feature>
<dbReference type="InterPro" id="IPR009057">
    <property type="entry name" value="Homeodomain-like_sf"/>
</dbReference>
<dbReference type="Proteomes" id="UP000533637">
    <property type="component" value="Unassembled WGS sequence"/>
</dbReference>
<evidence type="ECO:0000259" key="4">
    <source>
        <dbReference type="PROSITE" id="PS01124"/>
    </source>
</evidence>
<keyword evidence="3" id="KW-0804">Transcription</keyword>
<dbReference type="SUPFAM" id="SSF46689">
    <property type="entry name" value="Homeodomain-like"/>
    <property type="match status" value="1"/>
</dbReference>
<dbReference type="PANTHER" id="PTHR43280">
    <property type="entry name" value="ARAC-FAMILY TRANSCRIPTIONAL REGULATOR"/>
    <property type="match status" value="1"/>
</dbReference>
<evidence type="ECO:0000256" key="1">
    <source>
        <dbReference type="ARBA" id="ARBA00023015"/>
    </source>
</evidence>
<dbReference type="PROSITE" id="PS01124">
    <property type="entry name" value="HTH_ARAC_FAMILY_2"/>
    <property type="match status" value="1"/>
</dbReference>
<proteinExistence type="predicted"/>
<keyword evidence="6" id="KW-1185">Reference proteome</keyword>
<dbReference type="Gene3D" id="1.10.10.60">
    <property type="entry name" value="Homeodomain-like"/>
    <property type="match status" value="1"/>
</dbReference>
<sequence>MGNVTSLDWHAKPGEIEQADFINDDFYMYKNTLINPLNHPFKANKTICCICLKGEIRGRIDLMPYCVKAPAISITLPGQILEYESNTSDFEAVFVLMSEQFNDSLHLPDRFSTFLSVRNNPVISLGPGQLEAIQTYCTMIQRVIRVKDNPNRMEIVKHLTIAFFYGLGYYFHKSSEIEKITKSEMLVRDFLKQVQLFHKKERRIDFYADKLQLSSKYLSQVIKNYSGKSAADWIDEYVVLEAKALLKSTNMTIQQISDELNFPSQSFFGKFFKRISGVSPKTYRDR</sequence>
<dbReference type="InterPro" id="IPR018060">
    <property type="entry name" value="HTH_AraC"/>
</dbReference>
<dbReference type="PANTHER" id="PTHR43280:SF32">
    <property type="entry name" value="TRANSCRIPTIONAL REGULATORY PROTEIN"/>
    <property type="match status" value="1"/>
</dbReference>
<accession>A0ABR6KLB1</accession>
<gene>
    <name evidence="5" type="ORF">GGQ57_002182</name>
</gene>
<dbReference type="Pfam" id="PF12833">
    <property type="entry name" value="HTH_18"/>
    <property type="match status" value="1"/>
</dbReference>
<dbReference type="EMBL" id="JACHOC010000004">
    <property type="protein sequence ID" value="MBB4622282.1"/>
    <property type="molecule type" value="Genomic_DNA"/>
</dbReference>
<dbReference type="SMART" id="SM00342">
    <property type="entry name" value="HTH_ARAC"/>
    <property type="match status" value="1"/>
</dbReference>
<dbReference type="RefSeq" id="WP_122374145.1">
    <property type="nucleotide sequence ID" value="NZ_BMPB01000018.1"/>
</dbReference>
<reference evidence="5 6" key="1">
    <citation type="submission" date="2020-08" db="EMBL/GenBank/DDBJ databases">
        <title>Genomic Encyclopedia of Type Strains, Phase IV (KMG-IV): sequencing the most valuable type-strain genomes for metagenomic binning, comparative biology and taxonomic classification.</title>
        <authorList>
            <person name="Goeker M."/>
        </authorList>
    </citation>
    <scope>NUCLEOTIDE SEQUENCE [LARGE SCALE GENOMIC DNA]</scope>
    <source>
        <strain evidence="5 6">DSM 102983</strain>
    </source>
</reference>
<keyword evidence="1" id="KW-0805">Transcription regulation</keyword>
<organism evidence="5 6">
    <name type="scientific">Parabacteroides faecis</name>
    <dbReference type="NCBI Taxonomy" id="1217282"/>
    <lineage>
        <taxon>Bacteria</taxon>
        <taxon>Pseudomonadati</taxon>
        <taxon>Bacteroidota</taxon>
        <taxon>Bacteroidia</taxon>
        <taxon>Bacteroidales</taxon>
        <taxon>Tannerellaceae</taxon>
        <taxon>Parabacteroides</taxon>
    </lineage>
</organism>
<comment type="caution">
    <text evidence="5">The sequence shown here is derived from an EMBL/GenBank/DDBJ whole genome shotgun (WGS) entry which is preliminary data.</text>
</comment>
<evidence type="ECO:0000313" key="5">
    <source>
        <dbReference type="EMBL" id="MBB4622282.1"/>
    </source>
</evidence>
<evidence type="ECO:0000256" key="3">
    <source>
        <dbReference type="ARBA" id="ARBA00023163"/>
    </source>
</evidence>
<evidence type="ECO:0000313" key="6">
    <source>
        <dbReference type="Proteomes" id="UP000533637"/>
    </source>
</evidence>
<evidence type="ECO:0000256" key="2">
    <source>
        <dbReference type="ARBA" id="ARBA00023125"/>
    </source>
</evidence>
<name>A0ABR6KLB1_9BACT</name>